<feature type="region of interest" description="Disordered" evidence="1">
    <location>
        <begin position="148"/>
        <end position="277"/>
    </location>
</feature>
<sequence length="475" mass="55919">MASKKSYSRYFIILQEDEKGYALDRDKSSSGYVKLEKKNNKCKVSFYAQNINPGMEPYYMVLVCKEKSVKKLLVLGKLSISEQGKIDMSCEYDVDNIAGTKMSMQHIIGATVSKVIEKDIVSLMSGFMGSDMPKDWKKYELVKVTREDEVAEKEETKNVEPDKTREDPKIEQEEKVEEPKKQESPRGTFDEYEKKIEENVKEEEIQSLPEEEVRSESESNDSTNQDKSKENEILSEESTEKENTEIEEVLNREETEEILDKEESLERSQEVIGEKAESEDNIIDEDDEFCNRYLEEFMEEPQMDFRYDENSEYHSFEDMLRKKKKCCCKKCTHEDMPIGRLGAYFKGLISCFDEIQDMGEEIPMCKWYKIPVEKLEDMYDCSDFDRYTIIYYPMICYYSYISKHKHYCIGYKCNKEGKLLYILYAIPGGKDRMCQPYGGRTGFVTWIPYKCQESGYWLMFYDFRKSSVVVPIRKK</sequence>
<evidence type="ECO:0000256" key="1">
    <source>
        <dbReference type="SAM" id="MobiDB-lite"/>
    </source>
</evidence>
<accession>A0ABU0JML9</accession>
<proteinExistence type="predicted"/>
<feature type="compositionally biased region" description="Basic and acidic residues" evidence="1">
    <location>
        <begin position="224"/>
        <end position="253"/>
    </location>
</feature>
<protein>
    <recommendedName>
        <fullName evidence="4">Transmembrane protein</fullName>
    </recommendedName>
</protein>
<feature type="compositionally biased region" description="Basic and acidic residues" evidence="1">
    <location>
        <begin position="148"/>
        <end position="204"/>
    </location>
</feature>
<comment type="caution">
    <text evidence="2">The sequence shown here is derived from an EMBL/GenBank/DDBJ whole genome shotgun (WGS) entry which is preliminary data.</text>
</comment>
<evidence type="ECO:0008006" key="4">
    <source>
        <dbReference type="Google" id="ProtNLM"/>
    </source>
</evidence>
<gene>
    <name evidence="2" type="ORF">QOZ93_000025</name>
</gene>
<name>A0ABU0JML9_HATLI</name>
<feature type="compositionally biased region" description="Basic and acidic residues" evidence="1">
    <location>
        <begin position="261"/>
        <end position="277"/>
    </location>
</feature>
<evidence type="ECO:0000313" key="3">
    <source>
        <dbReference type="Proteomes" id="UP001224418"/>
    </source>
</evidence>
<evidence type="ECO:0000313" key="2">
    <source>
        <dbReference type="EMBL" id="MDQ0478324.1"/>
    </source>
</evidence>
<dbReference type="RefSeq" id="WP_307354654.1">
    <property type="nucleotide sequence ID" value="NZ_BAAACJ010000024.1"/>
</dbReference>
<reference evidence="2 3" key="1">
    <citation type="submission" date="2023-07" db="EMBL/GenBank/DDBJ databases">
        <title>Genomic Encyclopedia of Type Strains, Phase IV (KMG-IV): sequencing the most valuable type-strain genomes for metagenomic binning, comparative biology and taxonomic classification.</title>
        <authorList>
            <person name="Goeker M."/>
        </authorList>
    </citation>
    <scope>NUCLEOTIDE SEQUENCE [LARGE SCALE GENOMIC DNA]</scope>
    <source>
        <strain evidence="2 3">DSM 1400</strain>
    </source>
</reference>
<dbReference type="EMBL" id="JAUSWN010000001">
    <property type="protein sequence ID" value="MDQ0478324.1"/>
    <property type="molecule type" value="Genomic_DNA"/>
</dbReference>
<organism evidence="2 3">
    <name type="scientific">Hathewaya limosa</name>
    <name type="common">Clostridium limosum</name>
    <dbReference type="NCBI Taxonomy" id="1536"/>
    <lineage>
        <taxon>Bacteria</taxon>
        <taxon>Bacillati</taxon>
        <taxon>Bacillota</taxon>
        <taxon>Clostridia</taxon>
        <taxon>Eubacteriales</taxon>
        <taxon>Clostridiaceae</taxon>
        <taxon>Hathewaya</taxon>
    </lineage>
</organism>
<dbReference type="Proteomes" id="UP001224418">
    <property type="component" value="Unassembled WGS sequence"/>
</dbReference>
<keyword evidence="3" id="KW-1185">Reference proteome</keyword>